<dbReference type="AlphaFoldDB" id="A0A4V2MTV9"/>
<evidence type="ECO:0000313" key="2">
    <source>
        <dbReference type="EMBL" id="TCD53999.1"/>
    </source>
</evidence>
<reference evidence="2 3" key="1">
    <citation type="submission" date="2018-12" db="EMBL/GenBank/DDBJ databases">
        <title>Alloscrdovia theropitheci sp. nov: a novel taxon from the feces of the bleeding-herat monkey (Theropithecus geleda).</title>
        <authorList>
            <person name="Modesto M."/>
        </authorList>
    </citation>
    <scope>NUCLEOTIDE SEQUENCE [LARGE SCALE GENOMIC DNA]</scope>
    <source>
        <strain evidence="2 3">GLDI4/2</strain>
    </source>
</reference>
<gene>
    <name evidence="2" type="ORF">EJ419_06110</name>
</gene>
<comment type="caution">
    <text evidence="2">The sequence shown here is derived from an EMBL/GenBank/DDBJ whole genome shotgun (WGS) entry which is preliminary data.</text>
</comment>
<keyword evidence="1" id="KW-0472">Membrane</keyword>
<dbReference type="InterPro" id="IPR003425">
    <property type="entry name" value="CCB3/YggT"/>
</dbReference>
<organism evidence="2 3">
    <name type="scientific">Alloscardovia theropitheci</name>
    <dbReference type="NCBI Taxonomy" id="2496842"/>
    <lineage>
        <taxon>Bacteria</taxon>
        <taxon>Bacillati</taxon>
        <taxon>Actinomycetota</taxon>
        <taxon>Actinomycetes</taxon>
        <taxon>Bifidobacteriales</taxon>
        <taxon>Bifidobacteriaceae</taxon>
        <taxon>Alloscardovia</taxon>
    </lineage>
</organism>
<keyword evidence="1" id="KW-0812">Transmembrane</keyword>
<dbReference type="OrthoDB" id="3216131at2"/>
<evidence type="ECO:0000313" key="3">
    <source>
        <dbReference type="Proteomes" id="UP000291289"/>
    </source>
</evidence>
<dbReference type="EMBL" id="RXLP01000023">
    <property type="protein sequence ID" value="TCD53999.1"/>
    <property type="molecule type" value="Genomic_DNA"/>
</dbReference>
<keyword evidence="3" id="KW-1185">Reference proteome</keyword>
<dbReference type="Pfam" id="PF02325">
    <property type="entry name" value="CCB3_YggT"/>
    <property type="match status" value="1"/>
</dbReference>
<proteinExistence type="predicted"/>
<keyword evidence="1" id="KW-1133">Transmembrane helix</keyword>
<dbReference type="Proteomes" id="UP000291289">
    <property type="component" value="Unassembled WGS sequence"/>
</dbReference>
<protein>
    <submittedName>
        <fullName evidence="2">YggT family protein</fullName>
    </submittedName>
</protein>
<dbReference type="GO" id="GO:0016020">
    <property type="term" value="C:membrane"/>
    <property type="evidence" value="ECO:0007669"/>
    <property type="project" value="InterPro"/>
</dbReference>
<accession>A0A4V2MTV9</accession>
<evidence type="ECO:0000256" key="1">
    <source>
        <dbReference type="SAM" id="Phobius"/>
    </source>
</evidence>
<dbReference type="RefSeq" id="WP_131284657.1">
    <property type="nucleotide sequence ID" value="NZ_RXLP01000023.1"/>
</dbReference>
<sequence>MTFFVVLAIVRLILLWVLNAYMSILFIRLILDWVAFLTRWQPRGIVYTLINAVYVLTDPPLNFLRKYIRPVPIGRIYFDLSFIVLWLVLGLLIRIVM</sequence>
<feature type="transmembrane region" description="Helical" evidence="1">
    <location>
        <begin position="76"/>
        <end position="96"/>
    </location>
</feature>
<name>A0A4V2MTV9_9BIFI</name>